<comment type="caution">
    <text evidence="6">The sequence shown here is derived from an EMBL/GenBank/DDBJ whole genome shotgun (WGS) entry which is preliminary data.</text>
</comment>
<dbReference type="EMBL" id="LDAU01000191">
    <property type="protein sequence ID" value="KRX00427.1"/>
    <property type="molecule type" value="Genomic_DNA"/>
</dbReference>
<keyword evidence="3" id="KW-0378">Hydrolase</keyword>
<dbReference type="GO" id="GO:0008234">
    <property type="term" value="F:cysteine-type peptidase activity"/>
    <property type="evidence" value="ECO:0007669"/>
    <property type="project" value="InterPro"/>
</dbReference>
<dbReference type="Pfam" id="PF02902">
    <property type="entry name" value="Peptidase_C48"/>
    <property type="match status" value="1"/>
</dbReference>
<sequence length="399" mass="47832">MNKKLMRFYSSKKQPQSQSVISISMNGYYKQNSNIQHRNLSQNNMQRKSSTQKQQQQNLMQQIRQYPTLDTDIENINNQNTTNTFQDQIQNQQQNSQQFINSQIFIEQNNEKYKPQLYEQNKQILNKQPLFNISQNKSQNNCINNCQCMINNCQTCSQLHQKISKLEQELNLSKMQLYNMESEQQQQQNEQKDYEDIVEETIILKFGHEQRNFFPKIKLEQFKKVIKVFKSNLDHQIIVKHQHIKDDISYYNLKTLIPTNWLNDAFNTQKDIVYVPINQNKNHWVFVEINCPEKTITYYDSFNKQLSQVQKYLTPFQLLINKMQEDQQIEQQKFELKVGQHSQQQNGCDCGMFMLKGIHYLLMQKNNKITFDQSDIKFFRYLVCHELIQGKIETQNNKI</sequence>
<gene>
    <name evidence="6" type="ORF">PPERSA_05604</name>
</gene>
<evidence type="ECO:0000256" key="3">
    <source>
        <dbReference type="ARBA" id="ARBA00022801"/>
    </source>
</evidence>
<reference evidence="6 7" key="1">
    <citation type="journal article" date="2015" name="Sci. Rep.">
        <title>Genome of the facultative scuticociliatosis pathogen Pseudocohnilembus persalinus provides insight into its virulence through horizontal gene transfer.</title>
        <authorList>
            <person name="Xiong J."/>
            <person name="Wang G."/>
            <person name="Cheng J."/>
            <person name="Tian M."/>
            <person name="Pan X."/>
            <person name="Warren A."/>
            <person name="Jiang C."/>
            <person name="Yuan D."/>
            <person name="Miao W."/>
        </authorList>
    </citation>
    <scope>NUCLEOTIDE SEQUENCE [LARGE SCALE GENOMIC DNA]</scope>
    <source>
        <strain evidence="6">36N120E</strain>
    </source>
</reference>
<dbReference type="Proteomes" id="UP000054937">
    <property type="component" value="Unassembled WGS sequence"/>
</dbReference>
<feature type="coiled-coil region" evidence="4">
    <location>
        <begin position="156"/>
        <end position="200"/>
    </location>
</feature>
<evidence type="ECO:0000256" key="4">
    <source>
        <dbReference type="SAM" id="Coils"/>
    </source>
</evidence>
<keyword evidence="4" id="KW-0175">Coiled coil</keyword>
<keyword evidence="7" id="KW-1185">Reference proteome</keyword>
<dbReference type="InterPro" id="IPR003653">
    <property type="entry name" value="Peptidase_C48_C"/>
</dbReference>
<dbReference type="AlphaFoldDB" id="A0A0V0QE61"/>
<dbReference type="InParanoid" id="A0A0V0QE61"/>
<evidence type="ECO:0000256" key="1">
    <source>
        <dbReference type="ARBA" id="ARBA00005234"/>
    </source>
</evidence>
<proteinExistence type="inferred from homology"/>
<evidence type="ECO:0000259" key="5">
    <source>
        <dbReference type="PROSITE" id="PS50600"/>
    </source>
</evidence>
<evidence type="ECO:0000256" key="2">
    <source>
        <dbReference type="ARBA" id="ARBA00022670"/>
    </source>
</evidence>
<name>A0A0V0QE61_PSEPJ</name>
<accession>A0A0V0QE61</accession>
<dbReference type="Gene3D" id="3.40.395.10">
    <property type="entry name" value="Adenoviral Proteinase, Chain A"/>
    <property type="match status" value="1"/>
</dbReference>
<keyword evidence="2" id="KW-0645">Protease</keyword>
<protein>
    <recommendedName>
        <fullName evidence="5">Ubiquitin-like protease family profile domain-containing protein</fullName>
    </recommendedName>
</protein>
<evidence type="ECO:0000313" key="7">
    <source>
        <dbReference type="Proteomes" id="UP000054937"/>
    </source>
</evidence>
<dbReference type="PROSITE" id="PS50600">
    <property type="entry name" value="ULP_PROTEASE"/>
    <property type="match status" value="1"/>
</dbReference>
<dbReference type="OrthoDB" id="312885at2759"/>
<feature type="domain" description="Ubiquitin-like protease family profile" evidence="5">
    <location>
        <begin position="187"/>
        <end position="361"/>
    </location>
</feature>
<dbReference type="GO" id="GO:0006508">
    <property type="term" value="P:proteolysis"/>
    <property type="evidence" value="ECO:0007669"/>
    <property type="project" value="UniProtKB-KW"/>
</dbReference>
<dbReference type="InterPro" id="IPR038765">
    <property type="entry name" value="Papain-like_cys_pep_sf"/>
</dbReference>
<dbReference type="SUPFAM" id="SSF54001">
    <property type="entry name" value="Cysteine proteinases"/>
    <property type="match status" value="1"/>
</dbReference>
<evidence type="ECO:0000313" key="6">
    <source>
        <dbReference type="EMBL" id="KRX00427.1"/>
    </source>
</evidence>
<comment type="similarity">
    <text evidence="1">Belongs to the peptidase C48 family.</text>
</comment>
<organism evidence="6 7">
    <name type="scientific">Pseudocohnilembus persalinus</name>
    <name type="common">Ciliate</name>
    <dbReference type="NCBI Taxonomy" id="266149"/>
    <lineage>
        <taxon>Eukaryota</taxon>
        <taxon>Sar</taxon>
        <taxon>Alveolata</taxon>
        <taxon>Ciliophora</taxon>
        <taxon>Intramacronucleata</taxon>
        <taxon>Oligohymenophorea</taxon>
        <taxon>Scuticociliatia</taxon>
        <taxon>Philasterida</taxon>
        <taxon>Pseudocohnilembidae</taxon>
        <taxon>Pseudocohnilembus</taxon>
    </lineage>
</organism>